<dbReference type="AlphaFoldDB" id="A0AB34FFY7"/>
<name>A0AB34FFY7_9HYPO</name>
<comment type="caution">
    <text evidence="2">The sequence shown here is derived from an EMBL/GenBank/DDBJ whole genome shotgun (WGS) entry which is preliminary data.</text>
</comment>
<keyword evidence="3" id="KW-1185">Reference proteome</keyword>
<accession>A0AB34FFY7</accession>
<evidence type="ECO:0000256" key="1">
    <source>
        <dbReference type="SAM" id="MobiDB-lite"/>
    </source>
</evidence>
<evidence type="ECO:0000313" key="3">
    <source>
        <dbReference type="Proteomes" id="UP001163105"/>
    </source>
</evidence>
<protein>
    <submittedName>
        <fullName evidence="2">Serine/threonine-protein kinase MST20</fullName>
    </submittedName>
</protein>
<dbReference type="EMBL" id="JAQHRD010000010">
    <property type="protein sequence ID" value="KAJ6437877.1"/>
    <property type="molecule type" value="Genomic_DNA"/>
</dbReference>
<organism evidence="2 3">
    <name type="scientific">Purpureocillium lavendulum</name>
    <dbReference type="NCBI Taxonomy" id="1247861"/>
    <lineage>
        <taxon>Eukaryota</taxon>
        <taxon>Fungi</taxon>
        <taxon>Dikarya</taxon>
        <taxon>Ascomycota</taxon>
        <taxon>Pezizomycotina</taxon>
        <taxon>Sordariomycetes</taxon>
        <taxon>Hypocreomycetidae</taxon>
        <taxon>Hypocreales</taxon>
        <taxon>Ophiocordycipitaceae</taxon>
        <taxon>Purpureocillium</taxon>
    </lineage>
</organism>
<reference evidence="2" key="1">
    <citation type="submission" date="2023-01" db="EMBL/GenBank/DDBJ databases">
        <title>The growth and conidiation of Purpureocillium lavendulum are regulated by nitrogen source and histone H3K14 acetylation.</title>
        <authorList>
            <person name="Tang P."/>
            <person name="Han J."/>
            <person name="Zhang C."/>
            <person name="Tang P."/>
            <person name="Qi F."/>
            <person name="Zhang K."/>
            <person name="Liang L."/>
        </authorList>
    </citation>
    <scope>NUCLEOTIDE SEQUENCE</scope>
    <source>
        <strain evidence="2">YMF1.00683</strain>
    </source>
</reference>
<proteinExistence type="predicted"/>
<keyword evidence="2" id="KW-0418">Kinase</keyword>
<sequence>MLPKCDARTMATPWPEDQTWPTDYREHAAKLSTYLQKAMSSIESTTGPPIEPQKAKHAFFGALTLIIKVQGLPNLTHIHEANTIKAISDIRDELQNANKISQQTITTIQDNANVALATGATAKEAVEIGKATYKMNDDKAPRKCADCRGEHEAWSGQCPKRKEEMAKVKAAYKARPKYHPETPLPLMSVVDGNQTRTREPVRPGRPGLEPRQSQGARPGRSRSPTKKIQKRQVPTSSQPYDKNADISIHVASDSTDAENARPKRAVTRTRRALESLDVNMHWTQDSPQMDIDDQE</sequence>
<dbReference type="GO" id="GO:0016301">
    <property type="term" value="F:kinase activity"/>
    <property type="evidence" value="ECO:0007669"/>
    <property type="project" value="UniProtKB-KW"/>
</dbReference>
<evidence type="ECO:0000313" key="2">
    <source>
        <dbReference type="EMBL" id="KAJ6437877.1"/>
    </source>
</evidence>
<dbReference type="Proteomes" id="UP001163105">
    <property type="component" value="Unassembled WGS sequence"/>
</dbReference>
<feature type="region of interest" description="Disordered" evidence="1">
    <location>
        <begin position="174"/>
        <end position="272"/>
    </location>
</feature>
<feature type="compositionally biased region" description="Basic residues" evidence="1">
    <location>
        <begin position="219"/>
        <end position="230"/>
    </location>
</feature>
<keyword evidence="2" id="KW-0808">Transferase</keyword>
<gene>
    <name evidence="2" type="ORF">O9K51_09705</name>
</gene>